<dbReference type="Proteomes" id="UP000053611">
    <property type="component" value="Unassembled WGS sequence"/>
</dbReference>
<keyword evidence="1" id="KW-0732">Signal</keyword>
<dbReference type="AlphaFoldDB" id="A0A0J1B3R2"/>
<dbReference type="RefSeq" id="XP_018278785.1">
    <property type="nucleotide sequence ID" value="XM_018425391.1"/>
</dbReference>
<reference evidence="2 3" key="1">
    <citation type="submission" date="2015-03" db="EMBL/GenBank/DDBJ databases">
        <title>Genomics and transcriptomics of the oil-accumulating basidiomycete yeast T. oleaginosus allow insights into substrate utilization and the diverse evolutionary trajectories of mating systems in fungi.</title>
        <authorList>
            <consortium name="DOE Joint Genome Institute"/>
            <person name="Kourist R."/>
            <person name="Kracht O."/>
            <person name="Bracharz F."/>
            <person name="Lipzen A."/>
            <person name="Nolan M."/>
            <person name="Ohm R."/>
            <person name="Grigoriev I."/>
            <person name="Sun S."/>
            <person name="Heitman J."/>
            <person name="Bruck T."/>
            <person name="Nowrousian M."/>
        </authorList>
    </citation>
    <scope>NUCLEOTIDE SEQUENCE [LARGE SCALE GENOMIC DNA]</scope>
    <source>
        <strain evidence="2 3">IBC0246</strain>
    </source>
</reference>
<accession>A0A0J1B3R2</accession>
<gene>
    <name evidence="2" type="ORF">CC85DRAFT_302495</name>
</gene>
<evidence type="ECO:0000313" key="3">
    <source>
        <dbReference type="Proteomes" id="UP000053611"/>
    </source>
</evidence>
<proteinExistence type="predicted"/>
<protein>
    <recommendedName>
        <fullName evidence="4">Extracellular membrane protein CFEM domain-containing protein</fullName>
    </recommendedName>
</protein>
<organism evidence="2 3">
    <name type="scientific">Cutaneotrichosporon oleaginosum</name>
    <dbReference type="NCBI Taxonomy" id="879819"/>
    <lineage>
        <taxon>Eukaryota</taxon>
        <taxon>Fungi</taxon>
        <taxon>Dikarya</taxon>
        <taxon>Basidiomycota</taxon>
        <taxon>Agaricomycotina</taxon>
        <taxon>Tremellomycetes</taxon>
        <taxon>Trichosporonales</taxon>
        <taxon>Trichosporonaceae</taxon>
        <taxon>Cutaneotrichosporon</taxon>
    </lineage>
</organism>
<feature type="chain" id="PRO_5012836584" description="Extracellular membrane protein CFEM domain-containing protein" evidence="1">
    <location>
        <begin position="16"/>
        <end position="123"/>
    </location>
</feature>
<evidence type="ECO:0000313" key="2">
    <source>
        <dbReference type="EMBL" id="KLT42294.1"/>
    </source>
</evidence>
<feature type="signal peptide" evidence="1">
    <location>
        <begin position="1"/>
        <end position="15"/>
    </location>
</feature>
<sequence>MFANLLLLLAPLALAQSFVPPAQCVTQCIGIADLNTKCAPLANDLPAFADCVKPLCSGAQRAELEKCTKCTSEANDEPIELYWERFDMVCSAAGVNNAASAGVCAVAAPLLPALVVAFGAVLL</sequence>
<evidence type="ECO:0008006" key="4">
    <source>
        <dbReference type="Google" id="ProtNLM"/>
    </source>
</evidence>
<keyword evidence="3" id="KW-1185">Reference proteome</keyword>
<evidence type="ECO:0000256" key="1">
    <source>
        <dbReference type="SAM" id="SignalP"/>
    </source>
</evidence>
<name>A0A0J1B3R2_9TREE</name>
<dbReference type="GeneID" id="28985994"/>
<dbReference type="EMBL" id="KQ087207">
    <property type="protein sequence ID" value="KLT42294.1"/>
    <property type="molecule type" value="Genomic_DNA"/>
</dbReference>